<evidence type="ECO:0000256" key="1">
    <source>
        <dbReference type="SAM" id="MobiDB-lite"/>
    </source>
</evidence>
<dbReference type="Proteomes" id="UP000523000">
    <property type="component" value="Unassembled WGS sequence"/>
</dbReference>
<feature type="transmembrane region" description="Helical" evidence="2">
    <location>
        <begin position="6"/>
        <end position="26"/>
    </location>
</feature>
<comment type="caution">
    <text evidence="4">The sequence shown here is derived from an EMBL/GenBank/DDBJ whole genome shotgun (WGS) entry which is preliminary data.</text>
</comment>
<keyword evidence="5" id="KW-1185">Reference proteome</keyword>
<feature type="domain" description="PH" evidence="3">
    <location>
        <begin position="37"/>
        <end position="153"/>
    </location>
</feature>
<evidence type="ECO:0000256" key="2">
    <source>
        <dbReference type="SAM" id="Phobius"/>
    </source>
</evidence>
<evidence type="ECO:0000313" key="4">
    <source>
        <dbReference type="EMBL" id="MBB2997151.1"/>
    </source>
</evidence>
<keyword evidence="2" id="KW-1133">Transmembrane helix</keyword>
<reference evidence="4 5" key="1">
    <citation type="submission" date="2020-08" db="EMBL/GenBank/DDBJ databases">
        <title>Sequencing the genomes of 1000 actinobacteria strains.</title>
        <authorList>
            <person name="Klenk H.-P."/>
        </authorList>
    </citation>
    <scope>NUCLEOTIDE SEQUENCE [LARGE SCALE GENOMIC DNA]</scope>
    <source>
        <strain evidence="4 5">DSM 22826</strain>
    </source>
</reference>
<dbReference type="EMBL" id="JACHVS010000002">
    <property type="protein sequence ID" value="MBB2997151.1"/>
    <property type="molecule type" value="Genomic_DNA"/>
</dbReference>
<organism evidence="4 5">
    <name type="scientific">Paeniglutamicibacter cryotolerans</name>
    <dbReference type="NCBI Taxonomy" id="670079"/>
    <lineage>
        <taxon>Bacteria</taxon>
        <taxon>Bacillati</taxon>
        <taxon>Actinomycetota</taxon>
        <taxon>Actinomycetes</taxon>
        <taxon>Micrococcales</taxon>
        <taxon>Micrococcaceae</taxon>
        <taxon>Paeniglutamicibacter</taxon>
    </lineage>
</organism>
<keyword evidence="2" id="KW-0812">Transmembrane</keyword>
<sequence>MGQYTQAIAITVAAVLVFIALIGLGWRNRLRRQSGIAPLPQAPADLPPSRSFEGQYVCTTTADDWLDRIAVHSLGLRTNAGVRVFAAGVLIERDGAAPVFIAADALRGVGRSSGMAGKFVEKDGLLVLTWMLGDKAVDTGFRPRYHQEMKELAELAGALLEPAAEPTGPDAAGEPDFTVTAESAGTTDATPQDTAIENSAPGATPAAPPTDSPAAEKENQ</sequence>
<name>A0A839QYW1_9MICC</name>
<evidence type="ECO:0000259" key="3">
    <source>
        <dbReference type="Pfam" id="PF25362"/>
    </source>
</evidence>
<dbReference type="InterPro" id="IPR057446">
    <property type="entry name" value="PH_bac"/>
</dbReference>
<feature type="compositionally biased region" description="Polar residues" evidence="1">
    <location>
        <begin position="180"/>
        <end position="197"/>
    </location>
</feature>
<dbReference type="AlphaFoldDB" id="A0A839QYW1"/>
<proteinExistence type="predicted"/>
<gene>
    <name evidence="4" type="ORF">E9229_003398</name>
</gene>
<keyword evidence="2" id="KW-0472">Membrane</keyword>
<accession>A0A839QYW1</accession>
<feature type="region of interest" description="Disordered" evidence="1">
    <location>
        <begin position="163"/>
        <end position="220"/>
    </location>
</feature>
<evidence type="ECO:0000313" key="5">
    <source>
        <dbReference type="Proteomes" id="UP000523000"/>
    </source>
</evidence>
<dbReference type="Pfam" id="PF25362">
    <property type="entry name" value="bPH_11"/>
    <property type="match status" value="1"/>
</dbReference>
<protein>
    <recommendedName>
        <fullName evidence="3">PH domain-containing protein</fullName>
    </recommendedName>
</protein>
<dbReference type="RefSeq" id="WP_183512703.1">
    <property type="nucleotide sequence ID" value="NZ_BAABGK010000040.1"/>
</dbReference>